<dbReference type="PANTHER" id="PTHR48090">
    <property type="entry name" value="UNDECAPRENYL-PHOSPHATE 4-DEOXY-4-FORMAMIDO-L-ARABINOSE TRANSFERASE-RELATED"/>
    <property type="match status" value="1"/>
</dbReference>
<dbReference type="CDD" id="cd04179">
    <property type="entry name" value="DPM_DPG-synthase_like"/>
    <property type="match status" value="1"/>
</dbReference>
<evidence type="ECO:0000313" key="3">
    <source>
        <dbReference type="EMBL" id="MDV4343037.1"/>
    </source>
</evidence>
<evidence type="ECO:0000256" key="1">
    <source>
        <dbReference type="SAM" id="Phobius"/>
    </source>
</evidence>
<dbReference type="InterPro" id="IPR001173">
    <property type="entry name" value="Glyco_trans_2-like"/>
</dbReference>
<evidence type="ECO:0000259" key="2">
    <source>
        <dbReference type="Pfam" id="PF00535"/>
    </source>
</evidence>
<dbReference type="SUPFAM" id="SSF53448">
    <property type="entry name" value="Nucleotide-diphospho-sugar transferases"/>
    <property type="match status" value="1"/>
</dbReference>
<dbReference type="PANTHER" id="PTHR48090:SF7">
    <property type="entry name" value="RFBJ PROTEIN"/>
    <property type="match status" value="1"/>
</dbReference>
<dbReference type="InterPro" id="IPR050256">
    <property type="entry name" value="Glycosyltransferase_2"/>
</dbReference>
<feature type="domain" description="Glycosyltransferase 2-like" evidence="2">
    <location>
        <begin position="1"/>
        <end position="155"/>
    </location>
</feature>
<dbReference type="Pfam" id="PF00535">
    <property type="entry name" value="Glycos_transf_2"/>
    <property type="match status" value="1"/>
</dbReference>
<protein>
    <submittedName>
        <fullName evidence="3">Glycosyltransferase family 2 protein</fullName>
    </submittedName>
</protein>
<comment type="caution">
    <text evidence="3">The sequence shown here is derived from an EMBL/GenBank/DDBJ whole genome shotgun (WGS) entry which is preliminary data.</text>
</comment>
<proteinExistence type="predicted"/>
<gene>
    <name evidence="3" type="ORF">HL657_07580</name>
</gene>
<dbReference type="Proteomes" id="UP001273768">
    <property type="component" value="Unassembled WGS sequence"/>
</dbReference>
<dbReference type="Gene3D" id="3.90.550.10">
    <property type="entry name" value="Spore Coat Polysaccharide Biosynthesis Protein SpsA, Chain A"/>
    <property type="match status" value="1"/>
</dbReference>
<keyword evidence="1" id="KW-1133">Transmembrane helix</keyword>
<accession>A0ABU3Z2J5</accession>
<keyword evidence="4" id="KW-1185">Reference proteome</keyword>
<feature type="transmembrane region" description="Helical" evidence="1">
    <location>
        <begin position="252"/>
        <end position="278"/>
    </location>
</feature>
<dbReference type="EMBL" id="JABFFQ010000005">
    <property type="protein sequence ID" value="MDV4343037.1"/>
    <property type="molecule type" value="Genomic_DNA"/>
</dbReference>
<sequence length="326" mass="34925">MPAYNEEAYIAKTIVGAQQHGDKVLVVDDGSTDETVRIAGALGALVVQHETNKGYGGALQTIFCTAREMGAEELVIIDADGQHNPGDIPRLLTELRKDNDVVIGSRFAEGSARGIPAYRKVGMRVLDTATTLAGNSLAITDSQSGFRAYGRKAIDAIRINGKGMSAGSEILIQISDHRLKVTEVPIQVRYDIEGTSSKDPVSHGVGVLMNIVRLISLRRPLVFFGIPGLVFTLFGLGAELHTFAEYYRTDQFHYILFTGGFSMLILGLLLVAVGMILYSLVQIIMQGEGGERRVVSAPGPAVTFLSAEGAGMAEEKTAYPPEGGPE</sequence>
<organism evidence="3 4">
    <name type="scientific">Methanoculleus nereidis</name>
    <dbReference type="NCBI Taxonomy" id="2735141"/>
    <lineage>
        <taxon>Archaea</taxon>
        <taxon>Methanobacteriati</taxon>
        <taxon>Methanobacteriota</taxon>
        <taxon>Stenosarchaea group</taxon>
        <taxon>Methanomicrobia</taxon>
        <taxon>Methanomicrobiales</taxon>
        <taxon>Methanomicrobiaceae</taxon>
        <taxon>Methanoculleus</taxon>
    </lineage>
</organism>
<name>A0ABU3Z2J5_9EURY</name>
<dbReference type="InterPro" id="IPR029044">
    <property type="entry name" value="Nucleotide-diphossugar_trans"/>
</dbReference>
<evidence type="ECO:0000313" key="4">
    <source>
        <dbReference type="Proteomes" id="UP001273768"/>
    </source>
</evidence>
<keyword evidence="1" id="KW-0812">Transmembrane</keyword>
<reference evidence="3 4" key="1">
    <citation type="submission" date="2020-05" db="EMBL/GenBank/DDBJ databases">
        <title>Isolation and characterization of methanoarchaea from a cold seep at offshore SW Taiwan.</title>
        <authorList>
            <person name="Chen Y.-W."/>
            <person name="Chen S.-C."/>
            <person name="Lai M.-C."/>
        </authorList>
    </citation>
    <scope>NUCLEOTIDE SEQUENCE [LARGE SCALE GENOMIC DNA]</scope>
    <source>
        <strain evidence="3 4">YWC-01</strain>
    </source>
</reference>
<keyword evidence="1" id="KW-0472">Membrane</keyword>
<feature type="transmembrane region" description="Helical" evidence="1">
    <location>
        <begin position="221"/>
        <end position="240"/>
    </location>
</feature>
<dbReference type="RefSeq" id="WP_317296217.1">
    <property type="nucleotide sequence ID" value="NZ_JABFFQ010000005.1"/>
</dbReference>